<proteinExistence type="predicted"/>
<dbReference type="SUPFAM" id="SSF49899">
    <property type="entry name" value="Concanavalin A-like lectins/glucanases"/>
    <property type="match status" value="1"/>
</dbReference>
<organism evidence="3 4">
    <name type="scientific">Longispora fulva</name>
    <dbReference type="NCBI Taxonomy" id="619741"/>
    <lineage>
        <taxon>Bacteria</taxon>
        <taxon>Bacillati</taxon>
        <taxon>Actinomycetota</taxon>
        <taxon>Actinomycetes</taxon>
        <taxon>Micromonosporales</taxon>
        <taxon>Micromonosporaceae</taxon>
        <taxon>Longispora</taxon>
    </lineage>
</organism>
<dbReference type="InterPro" id="IPR006311">
    <property type="entry name" value="TAT_signal"/>
</dbReference>
<dbReference type="AlphaFoldDB" id="A0A8J7KGA5"/>
<feature type="active site" description="Proton acceptor" evidence="1">
    <location>
        <position position="180"/>
    </location>
</feature>
<keyword evidence="2" id="KW-0732">Signal</keyword>
<evidence type="ECO:0000313" key="4">
    <source>
        <dbReference type="Proteomes" id="UP000622552"/>
    </source>
</evidence>
<comment type="caution">
    <text evidence="3">The sequence shown here is derived from an EMBL/GenBank/DDBJ whole genome shotgun (WGS) entry which is preliminary data.</text>
</comment>
<keyword evidence="4" id="KW-1185">Reference proteome</keyword>
<evidence type="ECO:0008006" key="5">
    <source>
        <dbReference type="Google" id="ProtNLM"/>
    </source>
</evidence>
<feature type="signal peptide" evidence="2">
    <location>
        <begin position="1"/>
        <end position="25"/>
    </location>
</feature>
<dbReference type="Gene3D" id="2.60.120.700">
    <property type="entry name" value="Peptidase G1"/>
    <property type="match status" value="1"/>
</dbReference>
<accession>A0A8J7KGA5</accession>
<dbReference type="GO" id="GO:0070007">
    <property type="term" value="F:glutamic-type endopeptidase activity"/>
    <property type="evidence" value="ECO:0007669"/>
    <property type="project" value="InterPro"/>
</dbReference>
<dbReference type="PROSITE" id="PS51318">
    <property type="entry name" value="TAT"/>
    <property type="match status" value="1"/>
</dbReference>
<dbReference type="RefSeq" id="WP_197001943.1">
    <property type="nucleotide sequence ID" value="NZ_BONS01000023.1"/>
</dbReference>
<dbReference type="InterPro" id="IPR013320">
    <property type="entry name" value="ConA-like_dom_sf"/>
</dbReference>
<evidence type="ECO:0000256" key="1">
    <source>
        <dbReference type="PIRSR" id="PIRSR600250-50"/>
    </source>
</evidence>
<dbReference type="CDD" id="cd13426">
    <property type="entry name" value="Peptidase_G1"/>
    <property type="match status" value="1"/>
</dbReference>
<dbReference type="InterPro" id="IPR000250">
    <property type="entry name" value="Peptidase_G1"/>
</dbReference>
<evidence type="ECO:0000256" key="2">
    <source>
        <dbReference type="SAM" id="SignalP"/>
    </source>
</evidence>
<protein>
    <recommendedName>
        <fullName evidence="5">Peptidase A4-like protein</fullName>
    </recommendedName>
</protein>
<feature type="chain" id="PRO_5039233239" description="Peptidase A4-like protein" evidence="2">
    <location>
        <begin position="26"/>
        <end position="243"/>
    </location>
</feature>
<dbReference type="GO" id="GO:0006508">
    <property type="term" value="P:proteolysis"/>
    <property type="evidence" value="ECO:0007669"/>
    <property type="project" value="InterPro"/>
</dbReference>
<dbReference type="PANTHER" id="PTHR37536:SF1">
    <property type="entry name" value="ASPERGILLOPEPSIN, PUTAITVE (AFU_ORTHOLOGUE AFUA_7G01200)"/>
    <property type="match status" value="1"/>
</dbReference>
<dbReference type="InterPro" id="IPR038656">
    <property type="entry name" value="Peptidase_G1_sf"/>
</dbReference>
<name>A0A8J7KGA5_9ACTN</name>
<evidence type="ECO:0000313" key="3">
    <source>
        <dbReference type="EMBL" id="MBG6134749.1"/>
    </source>
</evidence>
<dbReference type="EMBL" id="JADOUF010000001">
    <property type="protein sequence ID" value="MBG6134749.1"/>
    <property type="molecule type" value="Genomic_DNA"/>
</dbReference>
<dbReference type="PANTHER" id="PTHR37536">
    <property type="entry name" value="PUTATIVE (AFU_ORTHOLOGUE AFUA_3G02970)-RELATED"/>
    <property type="match status" value="1"/>
</dbReference>
<dbReference type="Proteomes" id="UP000622552">
    <property type="component" value="Unassembled WGS sequence"/>
</dbReference>
<gene>
    <name evidence="3" type="ORF">IW245_000943</name>
</gene>
<reference evidence="3" key="1">
    <citation type="submission" date="2020-11" db="EMBL/GenBank/DDBJ databases">
        <title>Sequencing the genomes of 1000 actinobacteria strains.</title>
        <authorList>
            <person name="Klenk H.-P."/>
        </authorList>
    </citation>
    <scope>NUCLEOTIDE SEQUENCE</scope>
    <source>
        <strain evidence="3">DSM 45356</strain>
    </source>
</reference>
<dbReference type="Pfam" id="PF01828">
    <property type="entry name" value="Peptidase_A4"/>
    <property type="match status" value="1"/>
</dbReference>
<sequence length="243" mass="25993">MTTSTRRMALFAALAVGLAAATAAAHPAAASQAPARHHTHQTHHLHSDEIWGGYTAYGQTFTSISATWNIPALDCSANRGIASPWVGLDGWDSSTVEQIGIDFDCTSGRAQYKPWVEMYPQDSIYFTNTVRAGDSMTGSVHDDGGHWYTLTLADSTQGWTKTFRKYLANAGSVNAEAIMEPIGGGNVPKLARFDALRFSDVTVDGHPIGDYSTHRSSVTRGTTVLATTGSLSGGGFPITWQHS</sequence>